<dbReference type="HOGENOM" id="CLU_2945779_0_0_1"/>
<dbReference type="Gramene" id="OPUNC07G03480.1">
    <property type="protein sequence ID" value="OPUNC07G03480.1"/>
    <property type="gene ID" value="OPUNC07G03480"/>
</dbReference>
<reference evidence="1" key="1">
    <citation type="submission" date="2015-04" db="UniProtKB">
        <authorList>
            <consortium name="EnsemblPlants"/>
        </authorList>
    </citation>
    <scope>IDENTIFICATION</scope>
</reference>
<sequence length="60" mass="6621">MGNPAARAGINPMKPPFVDSIDGAKRTFSSSGIKRKCSIRSQRPMALHMFTKKAEKLLVF</sequence>
<protein>
    <submittedName>
        <fullName evidence="1">Uncharacterized protein</fullName>
    </submittedName>
</protein>
<proteinExistence type="predicted"/>
<keyword evidence="2" id="KW-1185">Reference proteome</keyword>
<dbReference type="Proteomes" id="UP000026962">
    <property type="component" value="Chromosome 7"/>
</dbReference>
<dbReference type="EnsemblPlants" id="OPUNC07G03480.2">
    <property type="protein sequence ID" value="OPUNC07G03480.2"/>
    <property type="gene ID" value="OPUNC07G03480"/>
</dbReference>
<name>A0A0E0LHA9_ORYPU</name>
<dbReference type="EnsemblPlants" id="OPUNC07G03480.1">
    <property type="protein sequence ID" value="OPUNC07G03480.1"/>
    <property type="gene ID" value="OPUNC07G03480"/>
</dbReference>
<dbReference type="AlphaFoldDB" id="A0A0E0LHA9"/>
<reference evidence="1" key="2">
    <citation type="submission" date="2018-05" db="EMBL/GenBank/DDBJ databases">
        <title>OpunRS2 (Oryza punctata Reference Sequence Version 2).</title>
        <authorList>
            <person name="Zhang J."/>
            <person name="Kudrna D."/>
            <person name="Lee S."/>
            <person name="Talag J."/>
            <person name="Welchert J."/>
            <person name="Wing R.A."/>
        </authorList>
    </citation>
    <scope>NUCLEOTIDE SEQUENCE [LARGE SCALE GENOMIC DNA]</scope>
</reference>
<organism evidence="1">
    <name type="scientific">Oryza punctata</name>
    <name type="common">Red rice</name>
    <dbReference type="NCBI Taxonomy" id="4537"/>
    <lineage>
        <taxon>Eukaryota</taxon>
        <taxon>Viridiplantae</taxon>
        <taxon>Streptophyta</taxon>
        <taxon>Embryophyta</taxon>
        <taxon>Tracheophyta</taxon>
        <taxon>Spermatophyta</taxon>
        <taxon>Magnoliopsida</taxon>
        <taxon>Liliopsida</taxon>
        <taxon>Poales</taxon>
        <taxon>Poaceae</taxon>
        <taxon>BOP clade</taxon>
        <taxon>Oryzoideae</taxon>
        <taxon>Oryzeae</taxon>
        <taxon>Oryzinae</taxon>
        <taxon>Oryza</taxon>
    </lineage>
</organism>
<evidence type="ECO:0000313" key="1">
    <source>
        <dbReference type="EnsemblPlants" id="OPUNC07G03480.1"/>
    </source>
</evidence>
<accession>A0A0E0LHA9</accession>
<dbReference type="Gramene" id="OPUNC07G03480.2">
    <property type="protein sequence ID" value="OPUNC07G03480.2"/>
    <property type="gene ID" value="OPUNC07G03480"/>
</dbReference>
<evidence type="ECO:0000313" key="2">
    <source>
        <dbReference type="Proteomes" id="UP000026962"/>
    </source>
</evidence>